<protein>
    <submittedName>
        <fullName evidence="1">HipA domain-containing protein</fullName>
    </submittedName>
</protein>
<name>A0ACD4NX12_9HYPH</name>
<evidence type="ECO:0000313" key="1">
    <source>
        <dbReference type="EMBL" id="WAJ31241.1"/>
    </source>
</evidence>
<reference evidence="1" key="1">
    <citation type="submission" date="2022-11" db="EMBL/GenBank/DDBJ databases">
        <title>beta-Carotene-producing bacterium, Jeongeuplla avenae sp. nov., alleviates the salt stress of Arabidopsis seedlings.</title>
        <authorList>
            <person name="Jiang L."/>
            <person name="Lee J."/>
        </authorList>
    </citation>
    <scope>NUCLEOTIDE SEQUENCE</scope>
    <source>
        <strain evidence="1">DY_R2A_6</strain>
    </source>
</reference>
<keyword evidence="2" id="KW-1185">Reference proteome</keyword>
<accession>A0ACD4NX12</accession>
<organism evidence="1 2">
    <name type="scientific">Antarcticirhabdus aurantiaca</name>
    <dbReference type="NCBI Taxonomy" id="2606717"/>
    <lineage>
        <taxon>Bacteria</taxon>
        <taxon>Pseudomonadati</taxon>
        <taxon>Pseudomonadota</taxon>
        <taxon>Alphaproteobacteria</taxon>
        <taxon>Hyphomicrobiales</taxon>
        <taxon>Aurantimonadaceae</taxon>
        <taxon>Antarcticirhabdus</taxon>
    </lineage>
</organism>
<dbReference type="EMBL" id="CP113520">
    <property type="protein sequence ID" value="WAJ31241.1"/>
    <property type="molecule type" value="Genomic_DNA"/>
</dbReference>
<gene>
    <name evidence="1" type="ORF">OXU80_13995</name>
</gene>
<sequence length="486" mass="53532">MLGTLSVWTLAEDEPRRLGRLQFDGERSVFEYDREAADLPGIGLAYDPKRLVGHRIPWTATHDEPLHPIFMSLVPPCDATNLQYRIAAKALGFTRDTLHKEWLMLPFLGHGSLGHLDVFETDAEAIRWYRGEMPKPADLADGEIVTLALDALAAGHDPIALDRVIEAVGRAPSPGGAMPKIMHRIVWPGSEAAVDAIVKFERVDGKRPDLLLLEDWAYGVHERIGLTVPRRALFRDPKGNHVLATERFDRMAGRCVPMESVYSVLKSYAPEAFPDPFTRVYGTEPNFEMVAAAFANPRTGMTVDVAADCRDLYTRIVLSFLTANGDLHLRNLSILGPRGAARLSPVYDPAPMRLFGGVDMHTAVTFGNFRFYGPRLPDGFAEALLELGKSFRLPTPTARSIVDDAFELTRHAADEILAAGATAGTVSRFVDLVAEVRSAIEGTLVRRPVPKRPERRRRRVTEAPPAEGPDDALPAGPAVETIRPGF</sequence>
<dbReference type="Proteomes" id="UP001163223">
    <property type="component" value="Chromosome"/>
</dbReference>
<proteinExistence type="predicted"/>
<evidence type="ECO:0000313" key="2">
    <source>
        <dbReference type="Proteomes" id="UP001163223"/>
    </source>
</evidence>